<reference evidence="1 2" key="1">
    <citation type="journal article" date="2015" name="Sci. Rep.">
        <title>Chromosome-level genome map provides insights into diverse defense mechanisms in the medicinal fungus Ganoderma sinense.</title>
        <authorList>
            <person name="Zhu Y."/>
            <person name="Xu J."/>
            <person name="Sun C."/>
            <person name="Zhou S."/>
            <person name="Xu H."/>
            <person name="Nelson D.R."/>
            <person name="Qian J."/>
            <person name="Song J."/>
            <person name="Luo H."/>
            <person name="Xiang L."/>
            <person name="Li Y."/>
            <person name="Xu Z."/>
            <person name="Ji A."/>
            <person name="Wang L."/>
            <person name="Lu S."/>
            <person name="Hayward A."/>
            <person name="Sun W."/>
            <person name="Li X."/>
            <person name="Schwartz D.C."/>
            <person name="Wang Y."/>
            <person name="Chen S."/>
        </authorList>
    </citation>
    <scope>NUCLEOTIDE SEQUENCE [LARGE SCALE GENOMIC DNA]</scope>
    <source>
        <strain evidence="1 2">ZZ0214-1</strain>
    </source>
</reference>
<evidence type="ECO:0000313" key="1">
    <source>
        <dbReference type="EMBL" id="PIL34298.1"/>
    </source>
</evidence>
<keyword evidence="2" id="KW-1185">Reference proteome</keyword>
<sequence>MTTPQSPRWVITQVDNPTGLDVWCSDSESVENVERGGSNISYRLIVQTQGFLDITGIDPNTLGLDMPIIIFDFNNDRMARQAADEAFTVTLSIPGDGTFTVVIIAPSGDGSSIILSGKFKPFPSVIAEDAAYIHDKIDQKHVPYPDVPDAPGKTDEEIRKLGQRLFPWSPHSYELAMCVYDWTTASFARMVFMKVFQYTAMAETPLPLDLPSIALMIWESKWDSYIPQNADYMSSFLMQPANAQDEVDVQLKQVHDELQRFSDVENRLLAAAIAALPRTTILARPYLFSGQVDIYQMGMSRFGIGMLEYPGNAGPVTSALEVEFAAAVATFFQLDSVITTKMVWAFTDSEADAMHYSNGILLIVEPHDPADVDSILWDTSAYVTGLSNDPEKTEYLFPPGSMFRVLAVEQGDNVQVIRLQVVSPVSAARLEGPQLLAALEGAVGQKDVQVQSFRTTVLAGEMTLGAEANRGVAHIVKGSLPGLDHVPKGVPPKTDHILAGRMNGRWCRCVEKHGIRK</sequence>
<dbReference type="STRING" id="1077348.A0A2G8SL55"/>
<dbReference type="OrthoDB" id="5364250at2759"/>
<name>A0A2G8SL55_9APHY</name>
<dbReference type="Proteomes" id="UP000230002">
    <property type="component" value="Unassembled WGS sequence"/>
</dbReference>
<dbReference type="EMBL" id="AYKW01000005">
    <property type="protein sequence ID" value="PIL34298.1"/>
    <property type="molecule type" value="Genomic_DNA"/>
</dbReference>
<dbReference type="AlphaFoldDB" id="A0A2G8SL55"/>
<accession>A0A2G8SL55</accession>
<proteinExistence type="predicted"/>
<evidence type="ECO:0000313" key="2">
    <source>
        <dbReference type="Proteomes" id="UP000230002"/>
    </source>
</evidence>
<protein>
    <submittedName>
        <fullName evidence="1">Uncharacterized protein</fullName>
    </submittedName>
</protein>
<gene>
    <name evidence="1" type="ORF">GSI_03073</name>
</gene>
<dbReference type="Gene3D" id="3.90.176.10">
    <property type="entry name" value="Toxin ADP-ribosyltransferase, Chain A, domain 1"/>
    <property type="match status" value="1"/>
</dbReference>
<organism evidence="1 2">
    <name type="scientific">Ganoderma sinense ZZ0214-1</name>
    <dbReference type="NCBI Taxonomy" id="1077348"/>
    <lineage>
        <taxon>Eukaryota</taxon>
        <taxon>Fungi</taxon>
        <taxon>Dikarya</taxon>
        <taxon>Basidiomycota</taxon>
        <taxon>Agaricomycotina</taxon>
        <taxon>Agaricomycetes</taxon>
        <taxon>Polyporales</taxon>
        <taxon>Polyporaceae</taxon>
        <taxon>Ganoderma</taxon>
    </lineage>
</organism>
<comment type="caution">
    <text evidence="1">The sequence shown here is derived from an EMBL/GenBank/DDBJ whole genome shotgun (WGS) entry which is preliminary data.</text>
</comment>